<organism evidence="2 3">
    <name type="scientific">Aestuariispira insulae</name>
    <dbReference type="NCBI Taxonomy" id="1461337"/>
    <lineage>
        <taxon>Bacteria</taxon>
        <taxon>Pseudomonadati</taxon>
        <taxon>Pseudomonadota</taxon>
        <taxon>Alphaproteobacteria</taxon>
        <taxon>Rhodospirillales</taxon>
        <taxon>Kiloniellaceae</taxon>
        <taxon>Aestuariispira</taxon>
    </lineage>
</organism>
<dbReference type="InterPro" id="IPR016032">
    <property type="entry name" value="Sig_transdc_resp-reg_C-effctor"/>
</dbReference>
<comment type="caution">
    <text evidence="2">The sequence shown here is derived from an EMBL/GenBank/DDBJ whole genome shotgun (WGS) entry which is preliminary data.</text>
</comment>
<proteinExistence type="predicted"/>
<dbReference type="GO" id="GO:0003677">
    <property type="term" value="F:DNA binding"/>
    <property type="evidence" value="ECO:0007669"/>
    <property type="project" value="UniProtKB-KW"/>
</dbReference>
<evidence type="ECO:0000313" key="3">
    <source>
        <dbReference type="Proteomes" id="UP000256845"/>
    </source>
</evidence>
<accession>A0A3D9H1K5</accession>
<dbReference type="AlphaFoldDB" id="A0A3D9H1K5"/>
<evidence type="ECO:0000313" key="2">
    <source>
        <dbReference type="EMBL" id="RED43389.1"/>
    </source>
</evidence>
<evidence type="ECO:0000259" key="1">
    <source>
        <dbReference type="SMART" id="SM00421"/>
    </source>
</evidence>
<name>A0A3D9H1K5_9PROT</name>
<dbReference type="Proteomes" id="UP000256845">
    <property type="component" value="Unassembled WGS sequence"/>
</dbReference>
<reference evidence="2 3" key="1">
    <citation type="submission" date="2018-07" db="EMBL/GenBank/DDBJ databases">
        <title>Genomic Encyclopedia of Type Strains, Phase III (KMG-III): the genomes of soil and plant-associated and newly described type strains.</title>
        <authorList>
            <person name="Whitman W."/>
        </authorList>
    </citation>
    <scope>NUCLEOTIDE SEQUENCE [LARGE SCALE GENOMIC DNA]</scope>
    <source>
        <strain evidence="2 3">CECT 8488</strain>
    </source>
</reference>
<dbReference type="InterPro" id="IPR036388">
    <property type="entry name" value="WH-like_DNA-bd_sf"/>
</dbReference>
<keyword evidence="2" id="KW-0238">DNA-binding</keyword>
<protein>
    <submittedName>
        <fullName evidence="2">DNA-binding CsgD family transcriptional regulator</fullName>
    </submittedName>
</protein>
<sequence length="265" mass="30151">MDVSKQLDTCETETANVKHLNHDCISLKEAPYISEFQFTAFDESTVYREAVDTLKSLGINFFAGISLDSLGNFHCHGRFLERRDRLERVRFNQELIELMNGLAPEVKLFARSRKSPFALEANPIKSDTVSEQVMSFPLKFGYPAWQSLLCLPLAIHSDWKAYLFGCKTRLSRKEGAIASTIASLLSDFPDKFMPKTRPGLRALTYDELTCIEWAVKGKTLRDIADILGISVDAVRYRIKSVRDLYGLRNNLELIARVSIDYNLEP</sequence>
<keyword evidence="3" id="KW-1185">Reference proteome</keyword>
<feature type="domain" description="HTH luxR-type" evidence="1">
    <location>
        <begin position="200"/>
        <end position="257"/>
    </location>
</feature>
<dbReference type="InterPro" id="IPR000792">
    <property type="entry name" value="Tscrpt_reg_LuxR_C"/>
</dbReference>
<dbReference type="OrthoDB" id="7345476at2"/>
<dbReference type="SUPFAM" id="SSF46894">
    <property type="entry name" value="C-terminal effector domain of the bipartite response regulators"/>
    <property type="match status" value="1"/>
</dbReference>
<dbReference type="SMART" id="SM00421">
    <property type="entry name" value="HTH_LUXR"/>
    <property type="match status" value="1"/>
</dbReference>
<dbReference type="GO" id="GO:0006355">
    <property type="term" value="P:regulation of DNA-templated transcription"/>
    <property type="evidence" value="ECO:0007669"/>
    <property type="project" value="InterPro"/>
</dbReference>
<gene>
    <name evidence="2" type="ORF">DFP90_1228</name>
</gene>
<dbReference type="Gene3D" id="1.10.10.10">
    <property type="entry name" value="Winged helix-like DNA-binding domain superfamily/Winged helix DNA-binding domain"/>
    <property type="match status" value="1"/>
</dbReference>
<dbReference type="RefSeq" id="WP_115939623.1">
    <property type="nucleotide sequence ID" value="NZ_QRDW01000022.1"/>
</dbReference>
<dbReference type="EMBL" id="QRDW01000022">
    <property type="protein sequence ID" value="RED43389.1"/>
    <property type="molecule type" value="Genomic_DNA"/>
</dbReference>